<comment type="caution">
    <text evidence="11">The sequence shown here is derived from an EMBL/GenBank/DDBJ whole genome shotgun (WGS) entry which is preliminary data.</text>
</comment>
<dbReference type="Pfam" id="PF00293">
    <property type="entry name" value="NUDIX"/>
    <property type="match status" value="1"/>
</dbReference>
<evidence type="ECO:0000256" key="4">
    <source>
        <dbReference type="ARBA" id="ARBA00016377"/>
    </source>
</evidence>
<dbReference type="GO" id="GO:0016757">
    <property type="term" value="F:glycosyltransferase activity"/>
    <property type="evidence" value="ECO:0007669"/>
    <property type="project" value="UniProtKB-KW"/>
</dbReference>
<dbReference type="InterPro" id="IPR015797">
    <property type="entry name" value="NUDIX_hydrolase-like_dom_sf"/>
</dbReference>
<keyword evidence="12" id="KW-1185">Reference proteome</keyword>
<protein>
    <recommendedName>
        <fullName evidence="4">GDP-mannose pyrophosphatase</fullName>
    </recommendedName>
    <alternativeName>
        <fullName evidence="6">GDP-mannose hydrolase</fullName>
    </alternativeName>
    <alternativeName>
        <fullName evidence="7">GDPMK</fullName>
    </alternativeName>
</protein>
<evidence type="ECO:0000256" key="7">
    <source>
        <dbReference type="ARBA" id="ARBA00032272"/>
    </source>
</evidence>
<evidence type="ECO:0000313" key="10">
    <source>
        <dbReference type="EMBL" id="KXX64804.1"/>
    </source>
</evidence>
<evidence type="ECO:0000313" key="12">
    <source>
        <dbReference type="Proteomes" id="UP000075766"/>
    </source>
</evidence>
<proteinExistence type="inferred from homology"/>
<reference evidence="10 12" key="1">
    <citation type="submission" date="2016-02" db="EMBL/GenBank/DDBJ databases">
        <title>Genome sequence of Marichromatium gracile YL-28, a purple sulfur bacterium.</title>
        <authorList>
            <person name="Zhao C."/>
            <person name="Hong X."/>
            <person name="Chen S."/>
            <person name="Yang S."/>
        </authorList>
    </citation>
    <scope>NUCLEOTIDE SEQUENCE [LARGE SCALE GENOMIC DNA]</scope>
    <source>
        <strain evidence="10 12">YL28</strain>
    </source>
</reference>
<dbReference type="EMBL" id="LSYU01000044">
    <property type="protein sequence ID" value="KXX64804.1"/>
    <property type="molecule type" value="Genomic_DNA"/>
</dbReference>
<dbReference type="InterPro" id="IPR020084">
    <property type="entry name" value="NUDIX_hydrolase_CS"/>
</dbReference>
<evidence type="ECO:0000256" key="5">
    <source>
        <dbReference type="ARBA" id="ARBA00022801"/>
    </source>
</evidence>
<dbReference type="Gene3D" id="3.90.79.10">
    <property type="entry name" value="Nucleoside Triphosphate Pyrophosphohydrolase"/>
    <property type="match status" value="1"/>
</dbReference>
<dbReference type="PROSITE" id="PS00893">
    <property type="entry name" value="NUDIX_BOX"/>
    <property type="match status" value="1"/>
</dbReference>
<evidence type="ECO:0000256" key="2">
    <source>
        <dbReference type="ARBA" id="ARBA00001946"/>
    </source>
</evidence>
<dbReference type="PANTHER" id="PTHR11839">
    <property type="entry name" value="UDP/ADP-SUGAR PYROPHOSPHATASE"/>
    <property type="match status" value="1"/>
</dbReference>
<dbReference type="InterPro" id="IPR020476">
    <property type="entry name" value="Nudix_hydrolase"/>
</dbReference>
<accession>A0A4R4AA93</accession>
<dbReference type="Proteomes" id="UP000295247">
    <property type="component" value="Unassembled WGS sequence"/>
</dbReference>
<dbReference type="EMBL" id="SMDC01000005">
    <property type="protein sequence ID" value="TCW35892.1"/>
    <property type="molecule type" value="Genomic_DNA"/>
</dbReference>
<gene>
    <name evidence="10" type="ORF">AY586_01615</name>
    <name evidence="11" type="ORF">EDC29_10566</name>
</gene>
<dbReference type="Proteomes" id="UP000075766">
    <property type="component" value="Unassembled WGS sequence"/>
</dbReference>
<dbReference type="PANTHER" id="PTHR11839:SF18">
    <property type="entry name" value="NUDIX HYDROLASE DOMAIN-CONTAINING PROTEIN"/>
    <property type="match status" value="1"/>
</dbReference>
<evidence type="ECO:0000259" key="9">
    <source>
        <dbReference type="PROSITE" id="PS51462"/>
    </source>
</evidence>
<dbReference type="GO" id="GO:0019693">
    <property type="term" value="P:ribose phosphate metabolic process"/>
    <property type="evidence" value="ECO:0007669"/>
    <property type="project" value="TreeGrafter"/>
</dbReference>
<evidence type="ECO:0000256" key="3">
    <source>
        <dbReference type="ARBA" id="ARBA00007275"/>
    </source>
</evidence>
<comment type="cofactor">
    <cofactor evidence="2">
        <name>Mg(2+)</name>
        <dbReference type="ChEBI" id="CHEBI:18420"/>
    </cofactor>
</comment>
<feature type="domain" description="Nudix hydrolase" evidence="9">
    <location>
        <begin position="38"/>
        <end position="167"/>
    </location>
</feature>
<reference evidence="11 13" key="2">
    <citation type="submission" date="2019-03" db="EMBL/GenBank/DDBJ databases">
        <title>Genomic Encyclopedia of Type Strains, Phase IV (KMG-IV): sequencing the most valuable type-strain genomes for metagenomic binning, comparative biology and taxonomic classification.</title>
        <authorList>
            <person name="Goeker M."/>
        </authorList>
    </citation>
    <scope>NUCLEOTIDE SEQUENCE [LARGE SCALE GENOMIC DNA]</scope>
    <source>
        <strain evidence="11 13">DSM 203</strain>
    </source>
</reference>
<dbReference type="GO" id="GO:0006753">
    <property type="term" value="P:nucleoside phosphate metabolic process"/>
    <property type="evidence" value="ECO:0007669"/>
    <property type="project" value="TreeGrafter"/>
</dbReference>
<evidence type="ECO:0000256" key="6">
    <source>
        <dbReference type="ARBA" id="ARBA00032162"/>
    </source>
</evidence>
<evidence type="ECO:0000313" key="13">
    <source>
        <dbReference type="Proteomes" id="UP000295247"/>
    </source>
</evidence>
<name>A0A4R4AA93_MARGR</name>
<dbReference type="GO" id="GO:0005829">
    <property type="term" value="C:cytosol"/>
    <property type="evidence" value="ECO:0007669"/>
    <property type="project" value="TreeGrafter"/>
</dbReference>
<dbReference type="PRINTS" id="PR00502">
    <property type="entry name" value="NUDIXFAMILY"/>
</dbReference>
<sequence>MSEARIINCETLYAGKVIDVNREQVELPDGAEVALEIVRHPGGAATVALDDQDRVCLLRQFRHAAGGWLWELPAGRIDPDETPQRTAVRELAEEAGLVAEEWNDLGPMHASPGVFTEVIHLWLARGLTSQPVAHEPGELIEVHWLPFSQALDWCHDATITDAKTLIGLYRAKAMIQNDLDLLSEGSGC</sequence>
<comment type="catalytic activity">
    <reaction evidence="1">
        <text>GDP-alpha-D-mannose + H2O = alpha-D-mannose 1-phosphate + GMP + 2 H(+)</text>
        <dbReference type="Rhea" id="RHEA:27978"/>
        <dbReference type="ChEBI" id="CHEBI:15377"/>
        <dbReference type="ChEBI" id="CHEBI:15378"/>
        <dbReference type="ChEBI" id="CHEBI:57527"/>
        <dbReference type="ChEBI" id="CHEBI:58115"/>
        <dbReference type="ChEBI" id="CHEBI:58409"/>
    </reaction>
</comment>
<dbReference type="RefSeq" id="WP_005223698.1">
    <property type="nucleotide sequence ID" value="NZ_LSYU01000044.1"/>
</dbReference>
<comment type="similarity">
    <text evidence="3">Belongs to the Nudix hydrolase family. NudK subfamily.</text>
</comment>
<keyword evidence="10" id="KW-0808">Transferase</keyword>
<evidence type="ECO:0000256" key="1">
    <source>
        <dbReference type="ARBA" id="ARBA00000847"/>
    </source>
</evidence>
<dbReference type="CDD" id="cd03424">
    <property type="entry name" value="NUDIX_ADPRase_Nudt5_UGPPase_Nudt14"/>
    <property type="match status" value="1"/>
</dbReference>
<evidence type="ECO:0000313" key="11">
    <source>
        <dbReference type="EMBL" id="TCW35892.1"/>
    </source>
</evidence>
<keyword evidence="10" id="KW-0328">Glycosyltransferase</keyword>
<dbReference type="GO" id="GO:0016462">
    <property type="term" value="F:pyrophosphatase activity"/>
    <property type="evidence" value="ECO:0007669"/>
    <property type="project" value="UniProtKB-ARBA"/>
</dbReference>
<dbReference type="PROSITE" id="PS51462">
    <property type="entry name" value="NUDIX"/>
    <property type="match status" value="1"/>
</dbReference>
<organism evidence="11 13">
    <name type="scientific">Marichromatium gracile</name>
    <name type="common">Chromatium gracile</name>
    <dbReference type="NCBI Taxonomy" id="1048"/>
    <lineage>
        <taxon>Bacteria</taxon>
        <taxon>Pseudomonadati</taxon>
        <taxon>Pseudomonadota</taxon>
        <taxon>Gammaproteobacteria</taxon>
        <taxon>Chromatiales</taxon>
        <taxon>Chromatiaceae</taxon>
        <taxon>Marichromatium</taxon>
    </lineage>
</organism>
<evidence type="ECO:0000256" key="8">
    <source>
        <dbReference type="RuleBase" id="RU003476"/>
    </source>
</evidence>
<dbReference type="InterPro" id="IPR000086">
    <property type="entry name" value="NUDIX_hydrolase_dom"/>
</dbReference>
<dbReference type="SUPFAM" id="SSF55811">
    <property type="entry name" value="Nudix"/>
    <property type="match status" value="1"/>
</dbReference>
<keyword evidence="5 8" id="KW-0378">Hydrolase</keyword>
<dbReference type="AlphaFoldDB" id="A0A4R4AA93"/>